<dbReference type="KEGG" id="azo:azo0268"/>
<dbReference type="AlphaFoldDB" id="A1K230"/>
<feature type="transmembrane region" description="Helical" evidence="8">
    <location>
        <begin position="339"/>
        <end position="355"/>
    </location>
</feature>
<keyword evidence="4" id="KW-1003">Cell membrane</keyword>
<keyword evidence="6 8" id="KW-1133">Transmembrane helix</keyword>
<evidence type="ECO:0000256" key="6">
    <source>
        <dbReference type="ARBA" id="ARBA00022989"/>
    </source>
</evidence>
<keyword evidence="5 8" id="KW-0812">Transmembrane</keyword>
<dbReference type="Gene3D" id="1.20.1640.10">
    <property type="entry name" value="Multidrug efflux transporter AcrB transmembrane domain"/>
    <property type="match status" value="2"/>
</dbReference>
<protein>
    <submittedName>
        <fullName evidence="9">Cation efflux system protein</fullName>
    </submittedName>
</protein>
<comment type="similarity">
    <text evidence="2">Belongs to the resistance-nodulation-cell division (RND) (TC 2.A.6) family.</text>
</comment>
<dbReference type="SUPFAM" id="SSF82693">
    <property type="entry name" value="Multidrug efflux transporter AcrB pore domain, PN1, PN2, PC1 and PC2 subdomains"/>
    <property type="match status" value="2"/>
</dbReference>
<dbReference type="InterPro" id="IPR004763">
    <property type="entry name" value="CusA-like"/>
</dbReference>
<dbReference type="PANTHER" id="PTHR32063:SF68">
    <property type="entry name" value="PROBALE CATION EFFLUX SYSTEM PROTEIN"/>
    <property type="match status" value="1"/>
</dbReference>
<evidence type="ECO:0000256" key="8">
    <source>
        <dbReference type="SAM" id="Phobius"/>
    </source>
</evidence>
<dbReference type="PRINTS" id="PR00702">
    <property type="entry name" value="ACRIFLAVINRP"/>
</dbReference>
<gene>
    <name evidence="9" type="primary">czcA2</name>
    <name evidence="9" type="ordered locus">azo0268</name>
</gene>
<evidence type="ECO:0000256" key="1">
    <source>
        <dbReference type="ARBA" id="ARBA00004651"/>
    </source>
</evidence>
<feature type="transmembrane region" description="Helical" evidence="8">
    <location>
        <begin position="859"/>
        <end position="879"/>
    </location>
</feature>
<feature type="transmembrane region" description="Helical" evidence="8">
    <location>
        <begin position="470"/>
        <end position="497"/>
    </location>
</feature>
<keyword evidence="7 8" id="KW-0472">Membrane</keyword>
<accession>A1K230</accession>
<dbReference type="Pfam" id="PF00873">
    <property type="entry name" value="ACR_tran"/>
    <property type="match status" value="1"/>
</dbReference>
<feature type="transmembrane region" description="Helical" evidence="8">
    <location>
        <begin position="919"/>
        <end position="940"/>
    </location>
</feature>
<organism evidence="9 10">
    <name type="scientific">Azoarcus sp. (strain BH72)</name>
    <dbReference type="NCBI Taxonomy" id="418699"/>
    <lineage>
        <taxon>Bacteria</taxon>
        <taxon>Pseudomonadati</taxon>
        <taxon>Pseudomonadota</taxon>
        <taxon>Betaproteobacteria</taxon>
        <taxon>Rhodocyclales</taxon>
        <taxon>Zoogloeaceae</taxon>
        <taxon>Azoarcus</taxon>
    </lineage>
</organism>
<dbReference type="InterPro" id="IPR001036">
    <property type="entry name" value="Acrflvin-R"/>
</dbReference>
<dbReference type="GO" id="GO:0042910">
    <property type="term" value="F:xenobiotic transmembrane transporter activity"/>
    <property type="evidence" value="ECO:0007669"/>
    <property type="project" value="TreeGrafter"/>
</dbReference>
<dbReference type="Gene3D" id="3.30.70.1320">
    <property type="entry name" value="Multidrug efflux transporter AcrB pore domain like"/>
    <property type="match status" value="1"/>
</dbReference>
<dbReference type="NCBIfam" id="TIGR00914">
    <property type="entry name" value="2A0601"/>
    <property type="match status" value="1"/>
</dbReference>
<keyword evidence="3" id="KW-0813">Transport</keyword>
<dbReference type="GO" id="GO:0005886">
    <property type="term" value="C:plasma membrane"/>
    <property type="evidence" value="ECO:0007669"/>
    <property type="project" value="UniProtKB-SubCell"/>
</dbReference>
<evidence type="ECO:0000256" key="4">
    <source>
        <dbReference type="ARBA" id="ARBA00022475"/>
    </source>
</evidence>
<dbReference type="SUPFAM" id="SSF82714">
    <property type="entry name" value="Multidrug efflux transporter AcrB TolC docking domain, DN and DC subdomains"/>
    <property type="match status" value="2"/>
</dbReference>
<feature type="transmembrane region" description="Helical" evidence="8">
    <location>
        <begin position="362"/>
        <end position="382"/>
    </location>
</feature>
<feature type="transmembrane region" description="Helical" evidence="8">
    <location>
        <begin position="961"/>
        <end position="980"/>
    </location>
</feature>
<dbReference type="HOGENOM" id="CLU_002755_1_2_4"/>
<comment type="subcellular location">
    <subcellularLocation>
        <location evidence="1">Cell membrane</location>
        <topology evidence="1">Multi-pass membrane protein</topology>
    </subcellularLocation>
</comment>
<feature type="transmembrane region" description="Helical" evidence="8">
    <location>
        <begin position="438"/>
        <end position="458"/>
    </location>
</feature>
<keyword evidence="10" id="KW-1185">Reference proteome</keyword>
<evidence type="ECO:0000256" key="7">
    <source>
        <dbReference type="ARBA" id="ARBA00023136"/>
    </source>
</evidence>
<evidence type="ECO:0000256" key="3">
    <source>
        <dbReference type="ARBA" id="ARBA00022448"/>
    </source>
</evidence>
<dbReference type="GO" id="GO:0008324">
    <property type="term" value="F:monoatomic cation transmembrane transporter activity"/>
    <property type="evidence" value="ECO:0007669"/>
    <property type="project" value="InterPro"/>
</dbReference>
<proteinExistence type="inferred from homology"/>
<evidence type="ECO:0000313" key="10">
    <source>
        <dbReference type="Proteomes" id="UP000002588"/>
    </source>
</evidence>
<evidence type="ECO:0000256" key="5">
    <source>
        <dbReference type="ARBA" id="ARBA00022692"/>
    </source>
</evidence>
<dbReference type="SUPFAM" id="SSF82866">
    <property type="entry name" value="Multidrug efflux transporter AcrB transmembrane domain"/>
    <property type="match status" value="2"/>
</dbReference>
<feature type="transmembrane region" description="Helical" evidence="8">
    <location>
        <begin position="518"/>
        <end position="547"/>
    </location>
</feature>
<dbReference type="EMBL" id="AM406670">
    <property type="protein sequence ID" value="CAL92885.1"/>
    <property type="molecule type" value="Genomic_DNA"/>
</dbReference>
<sequence length="1034" mass="109492">MSVLARLVEFSLTQRLLVLVLTALLVGAGAMALRSLPIDAFPDVSTTQVKIIVKAPGMTPEEVEARITVPIEQELLGIPAQRMLRAVSKYGITDITVDFDDGTDIYWARQQVSERLDAAMSGLPAQASGGLAPITTPLGEMFMFTIEGPLSLEEKRTLLDRVIRPQLRTIRGVADVNSLGGHVRSYEVVPNPQLLAARGLGLNLLREAIERNNRNDGAGRLGDGEETLIVRAEGAVNEPADLAAVVVATRDGVPVRLGDVAEVRIGSLTRYGAVTRDGAGETVQGLVLGLRGANAQAVIAGVKARLAELAPSLPPGVSIVPFYDRSALVDRAVGTVSKALFEAIALVVVLLLAFLGNLRAALVVALTLPLAALGTFILMRYTGVSANLMSLGGLAIAIGMLVDAAVVVVENVETQLAADGVQARLPLLHVVYRAVREVALPVASGIAIIIIVFVPLLTLQGLEGKLFVPVALSIVYALASSLVLALTVIPVLASLLLKRGEAHTPWLVRRLDAAYAPALDWALANARTVIAVALLSLALAAAGYAFVGKTFMPTMDEGDLIMQLEKLPSIGLEQTIAVDSRVQRTILEQVPEVKSVVARSGSDELGLDPMGLNQTDSFLVLKPVAEWRQPDKAWLTDELRRVVAEFPGIDVTFTQPIDMRVSEMLTGVRGDIAIKVFGTDLAALGRAAGEIEALLAAMDGAEDVFTAKNEGVQYLRVEIDHLAAGRLGLSVDDVQSALRSLVEGEQAGAVIEAGRRVPILIRADEGVRASASRFADLRLALPGGGAVPLSAVARLERVAGPVKVDRENGSRYVTVQSNVRGRDLVGFVEEAQARVAATVKLPAGYRLEWSGQFENQQRAAARLAVVVPVALLLIFLLLFSTFGSVRQAALVLANVPFALVGGVFALLLAGEYLSVPASVGFIALLGIAVLNGVVMVTYFNQLIEQGMPLARVVVEGARRRLRPVLMTASIAAFGLVPLLFATGPGSEIQRPLAIVVIGGLISSTLLTLLLLPILFRRFGMDRAPALSAPEALLP</sequence>
<dbReference type="Gene3D" id="3.30.70.1440">
    <property type="entry name" value="Multidrug efflux transporter AcrB pore domain"/>
    <property type="match status" value="1"/>
</dbReference>
<feature type="transmembrane region" description="Helical" evidence="8">
    <location>
        <begin position="388"/>
        <end position="409"/>
    </location>
</feature>
<reference evidence="9 10" key="1">
    <citation type="journal article" date="2006" name="Nat. Biotechnol.">
        <title>Complete genome of the mutualistic, N2-fixing grass endophyte Azoarcus sp. strain BH72.</title>
        <authorList>
            <person name="Krause A."/>
            <person name="Ramakumar A."/>
            <person name="Bartels D."/>
            <person name="Battistoni F."/>
            <person name="Bekel T."/>
            <person name="Boch J."/>
            <person name="Boehm M."/>
            <person name="Friedrich F."/>
            <person name="Hurek T."/>
            <person name="Krause L."/>
            <person name="Linke B."/>
            <person name="McHardy A.C."/>
            <person name="Sarkar A."/>
            <person name="Schneiker S."/>
            <person name="Syed A.A."/>
            <person name="Thauer R."/>
            <person name="Vorhoelter F.-J."/>
            <person name="Weidner S."/>
            <person name="Puehler A."/>
            <person name="Reinhold-Hurek B."/>
            <person name="Kaiser O."/>
            <person name="Goesmann A."/>
        </authorList>
    </citation>
    <scope>NUCLEOTIDE SEQUENCE [LARGE SCALE GENOMIC DNA]</scope>
    <source>
        <strain evidence="9 10">BH72</strain>
    </source>
</reference>
<dbReference type="eggNOG" id="COG3696">
    <property type="taxonomic scope" value="Bacteria"/>
</dbReference>
<dbReference type="Gene3D" id="3.30.2090.10">
    <property type="entry name" value="Multidrug efflux transporter AcrB TolC docking domain, DN and DC subdomains"/>
    <property type="match status" value="2"/>
</dbReference>
<dbReference type="Gene3D" id="3.30.70.1430">
    <property type="entry name" value="Multidrug efflux transporter AcrB pore domain"/>
    <property type="match status" value="2"/>
</dbReference>
<feature type="transmembrane region" description="Helical" evidence="8">
    <location>
        <begin position="891"/>
        <end position="913"/>
    </location>
</feature>
<dbReference type="Proteomes" id="UP000002588">
    <property type="component" value="Chromosome"/>
</dbReference>
<dbReference type="PANTHER" id="PTHR32063">
    <property type="match status" value="1"/>
</dbReference>
<evidence type="ECO:0000256" key="2">
    <source>
        <dbReference type="ARBA" id="ARBA00010942"/>
    </source>
</evidence>
<evidence type="ECO:0000313" key="9">
    <source>
        <dbReference type="EMBL" id="CAL92885.1"/>
    </source>
</evidence>
<name>A1K230_AZOSB</name>
<dbReference type="STRING" id="62928.azo0268"/>
<dbReference type="InterPro" id="IPR027463">
    <property type="entry name" value="AcrB_DN_DC_subdom"/>
</dbReference>
<feature type="transmembrane region" description="Helical" evidence="8">
    <location>
        <begin position="992"/>
        <end position="1015"/>
    </location>
</feature>